<evidence type="ECO:0000256" key="5">
    <source>
        <dbReference type="ARBA" id="ARBA00022833"/>
    </source>
</evidence>
<dbReference type="RefSeq" id="WP_126375939.1">
    <property type="nucleotide sequence ID" value="NZ_AP017378.1"/>
</dbReference>
<gene>
    <name evidence="7" type="ORF">DFE_0335</name>
</gene>
<dbReference type="OrthoDB" id="9773738at2"/>
<dbReference type="Proteomes" id="UP000269883">
    <property type="component" value="Chromosome"/>
</dbReference>
<keyword evidence="4" id="KW-0378">Hydrolase</keyword>
<evidence type="ECO:0000256" key="3">
    <source>
        <dbReference type="ARBA" id="ARBA00022723"/>
    </source>
</evidence>
<dbReference type="Pfam" id="PF00753">
    <property type="entry name" value="Lactamase_B"/>
    <property type="match status" value="1"/>
</dbReference>
<dbReference type="InterPro" id="IPR036866">
    <property type="entry name" value="RibonucZ/Hydroxyglut_hydro"/>
</dbReference>
<reference evidence="7 8" key="1">
    <citation type="journal article" date="2018" name="Sci. Adv.">
        <title>Multi-heme cytochromes provide a pathway for survival in energy-limited environments.</title>
        <authorList>
            <person name="Deng X."/>
            <person name="Dohmae N."/>
            <person name="Nealson K.H."/>
            <person name="Hashimoto K."/>
            <person name="Okamoto A."/>
        </authorList>
    </citation>
    <scope>NUCLEOTIDE SEQUENCE [LARGE SCALE GENOMIC DNA]</scope>
    <source>
        <strain evidence="7 8">IS5</strain>
    </source>
</reference>
<dbReference type="Gene3D" id="3.60.15.10">
    <property type="entry name" value="Ribonuclease Z/Hydroxyacylglutathione hydrolase-like"/>
    <property type="match status" value="1"/>
</dbReference>
<protein>
    <recommendedName>
        <fullName evidence="6">Metallo-beta-lactamase domain-containing protein</fullName>
    </recommendedName>
</protein>
<keyword evidence="3" id="KW-0479">Metal-binding</keyword>
<feature type="domain" description="Metallo-beta-lactamase" evidence="6">
    <location>
        <begin position="33"/>
        <end position="227"/>
    </location>
</feature>
<evidence type="ECO:0000256" key="2">
    <source>
        <dbReference type="ARBA" id="ARBA00007749"/>
    </source>
</evidence>
<dbReference type="KEGG" id="dfl:DFE_0335"/>
<dbReference type="PANTHER" id="PTHR42978:SF7">
    <property type="entry name" value="METALLO-HYDROLASE RV2300C-RELATED"/>
    <property type="match status" value="1"/>
</dbReference>
<dbReference type="EMBL" id="AP017378">
    <property type="protein sequence ID" value="BBD07061.1"/>
    <property type="molecule type" value="Genomic_DNA"/>
</dbReference>
<sequence>MPYTVTPLLTGVRNPDQGIMTYQQGYGQPIWLPIYSLLVRGEGRTILIDTGLDEDEVMEPAGFTEDTGLHVTTLTEALETQGVAPDDVDIIINTHLHDDHCGNNRLFTKARHIVQQIELDFCKAPHPLDHRYDEYFIEDIEFETLDGDAEPVPGIRCLLTPGHSPGCQTVIIETASEPVIMPGFCCNEKNFPANGPAICPGVHCDAFAAYDNIQKIKAMAGTILPVHGLTTATMKF</sequence>
<dbReference type="SMART" id="SM00849">
    <property type="entry name" value="Lactamase_B"/>
    <property type="match status" value="1"/>
</dbReference>
<dbReference type="AlphaFoldDB" id="A0A2Z6AV03"/>
<dbReference type="InterPro" id="IPR051013">
    <property type="entry name" value="MBL_superfamily_lactonases"/>
</dbReference>
<dbReference type="GO" id="GO:0046872">
    <property type="term" value="F:metal ion binding"/>
    <property type="evidence" value="ECO:0007669"/>
    <property type="project" value="UniProtKB-KW"/>
</dbReference>
<dbReference type="GO" id="GO:0016787">
    <property type="term" value="F:hydrolase activity"/>
    <property type="evidence" value="ECO:0007669"/>
    <property type="project" value="UniProtKB-KW"/>
</dbReference>
<evidence type="ECO:0000256" key="4">
    <source>
        <dbReference type="ARBA" id="ARBA00022801"/>
    </source>
</evidence>
<evidence type="ECO:0000259" key="6">
    <source>
        <dbReference type="SMART" id="SM00849"/>
    </source>
</evidence>
<accession>A0A2Z6AV03</accession>
<dbReference type="SUPFAM" id="SSF56281">
    <property type="entry name" value="Metallo-hydrolase/oxidoreductase"/>
    <property type="match status" value="1"/>
</dbReference>
<name>A0A2Z6AV03_9BACT</name>
<proteinExistence type="inferred from homology"/>
<comment type="similarity">
    <text evidence="2">Belongs to the metallo-beta-lactamase superfamily.</text>
</comment>
<evidence type="ECO:0000313" key="8">
    <source>
        <dbReference type="Proteomes" id="UP000269883"/>
    </source>
</evidence>
<evidence type="ECO:0000313" key="7">
    <source>
        <dbReference type="EMBL" id="BBD07061.1"/>
    </source>
</evidence>
<keyword evidence="5" id="KW-0862">Zinc</keyword>
<dbReference type="PANTHER" id="PTHR42978">
    <property type="entry name" value="QUORUM-QUENCHING LACTONASE YTNP-RELATED-RELATED"/>
    <property type="match status" value="1"/>
</dbReference>
<keyword evidence="8" id="KW-1185">Reference proteome</keyword>
<dbReference type="InterPro" id="IPR001279">
    <property type="entry name" value="Metallo-B-lactamas"/>
</dbReference>
<comment type="cofactor">
    <cofactor evidence="1">
        <name>Zn(2+)</name>
        <dbReference type="ChEBI" id="CHEBI:29105"/>
    </cofactor>
</comment>
<dbReference type="CDD" id="cd07729">
    <property type="entry name" value="AHL_lactonase_MBL-fold"/>
    <property type="match status" value="1"/>
</dbReference>
<evidence type="ECO:0000256" key="1">
    <source>
        <dbReference type="ARBA" id="ARBA00001947"/>
    </source>
</evidence>
<organism evidence="7 8">
    <name type="scientific">Desulfovibrio ferrophilus</name>
    <dbReference type="NCBI Taxonomy" id="241368"/>
    <lineage>
        <taxon>Bacteria</taxon>
        <taxon>Pseudomonadati</taxon>
        <taxon>Thermodesulfobacteriota</taxon>
        <taxon>Desulfovibrionia</taxon>
        <taxon>Desulfovibrionales</taxon>
        <taxon>Desulfovibrionaceae</taxon>
        <taxon>Desulfovibrio</taxon>
    </lineage>
</organism>